<dbReference type="GO" id="GO:0006351">
    <property type="term" value="P:DNA-templated transcription"/>
    <property type="evidence" value="ECO:0007669"/>
    <property type="project" value="TreeGrafter"/>
</dbReference>
<reference evidence="7" key="1">
    <citation type="submission" date="2016-06" db="EMBL/GenBank/DDBJ databases">
        <authorList>
            <person name="Hehemann J.-H."/>
            <person name="Arevalo P."/>
            <person name="Datta M.S."/>
            <person name="Polz M.F."/>
        </authorList>
    </citation>
    <scope>NUCLEOTIDE SEQUENCE [LARGE SCALE GENOMIC DNA]</scope>
    <source>
        <strain evidence="7">9CSC122</strain>
    </source>
</reference>
<protein>
    <recommendedName>
        <fullName evidence="5">HTH lysR-type domain-containing protein</fullName>
    </recommendedName>
</protein>
<keyword evidence="4" id="KW-0804">Transcription</keyword>
<dbReference type="GO" id="GO:0043565">
    <property type="term" value="F:sequence-specific DNA binding"/>
    <property type="evidence" value="ECO:0007669"/>
    <property type="project" value="TreeGrafter"/>
</dbReference>
<dbReference type="InterPro" id="IPR058163">
    <property type="entry name" value="LysR-type_TF_proteobact-type"/>
</dbReference>
<evidence type="ECO:0000256" key="3">
    <source>
        <dbReference type="ARBA" id="ARBA00023125"/>
    </source>
</evidence>
<dbReference type="PANTHER" id="PTHR30537:SF3">
    <property type="entry name" value="TRANSCRIPTIONAL REGULATORY PROTEIN"/>
    <property type="match status" value="1"/>
</dbReference>
<dbReference type="SUPFAM" id="SSF53850">
    <property type="entry name" value="Periplasmic binding protein-like II"/>
    <property type="match status" value="1"/>
</dbReference>
<keyword evidence="7" id="KW-1185">Reference proteome</keyword>
<dbReference type="GO" id="GO:0003700">
    <property type="term" value="F:DNA-binding transcription factor activity"/>
    <property type="evidence" value="ECO:0007669"/>
    <property type="project" value="InterPro"/>
</dbReference>
<dbReference type="InterPro" id="IPR036390">
    <property type="entry name" value="WH_DNA-bd_sf"/>
</dbReference>
<sequence length="285" mass="31760">MLDDFLLFVEVARRGSYSKAARDLTTTAPTLSKRILLLEERLGESLFIRSSRGVKLTSFGKGLFEQLGETTLNLHQAVTESSKSEAVSFVLHCPQNLIIGQLYPALEAFLLEKSHVDVVIEPANTNVLLSQTSFDLAIRSGEQRDSSFYQKKLASIAVCLVSRRDCKSRERLIMPYSKTQISGQDLLSIERQYSKVSRVNDITLVRKLVASGMGVGLLPMTEIADLYSEMSGHVQYDSEILFTRPMYALWANKPKPSSLSQDLITCIESCVQNTPALQGRMVDLT</sequence>
<dbReference type="EMBL" id="MAJZ01000496">
    <property type="protein sequence ID" value="OCH75932.1"/>
    <property type="molecule type" value="Genomic_DNA"/>
</dbReference>
<dbReference type="InterPro" id="IPR036388">
    <property type="entry name" value="WH-like_DNA-bd_sf"/>
</dbReference>
<comment type="similarity">
    <text evidence="1">Belongs to the LysR transcriptional regulatory family.</text>
</comment>
<evidence type="ECO:0000313" key="6">
    <source>
        <dbReference type="EMBL" id="OCH75932.1"/>
    </source>
</evidence>
<dbReference type="Pfam" id="PF03466">
    <property type="entry name" value="LysR_substrate"/>
    <property type="match status" value="1"/>
</dbReference>
<accession>A0A1B9QZ67</accession>
<dbReference type="SUPFAM" id="SSF46785">
    <property type="entry name" value="Winged helix' DNA-binding domain"/>
    <property type="match status" value="1"/>
</dbReference>
<dbReference type="PANTHER" id="PTHR30537">
    <property type="entry name" value="HTH-TYPE TRANSCRIPTIONAL REGULATOR"/>
    <property type="match status" value="1"/>
</dbReference>
<proteinExistence type="inferred from homology"/>
<comment type="caution">
    <text evidence="6">The sequence shown here is derived from an EMBL/GenBank/DDBJ whole genome shotgun (WGS) entry which is preliminary data.</text>
</comment>
<evidence type="ECO:0000256" key="4">
    <source>
        <dbReference type="ARBA" id="ARBA00023163"/>
    </source>
</evidence>
<organism evidence="6 7">
    <name type="scientific">Vibrio genomosp. F10</name>
    <dbReference type="NCBI Taxonomy" id="723171"/>
    <lineage>
        <taxon>Bacteria</taxon>
        <taxon>Pseudomonadati</taxon>
        <taxon>Pseudomonadota</taxon>
        <taxon>Gammaproteobacteria</taxon>
        <taxon>Vibrionales</taxon>
        <taxon>Vibrionaceae</taxon>
        <taxon>Vibrio</taxon>
    </lineage>
</organism>
<dbReference type="Pfam" id="PF00126">
    <property type="entry name" value="HTH_1"/>
    <property type="match status" value="1"/>
</dbReference>
<dbReference type="Proteomes" id="UP000093173">
    <property type="component" value="Unassembled WGS sequence"/>
</dbReference>
<evidence type="ECO:0000259" key="5">
    <source>
        <dbReference type="PROSITE" id="PS50931"/>
    </source>
</evidence>
<dbReference type="InterPro" id="IPR000847">
    <property type="entry name" value="LysR_HTH_N"/>
</dbReference>
<dbReference type="RefSeq" id="WP_017092319.1">
    <property type="nucleotide sequence ID" value="NZ_JBNGCH010000496.1"/>
</dbReference>
<keyword evidence="3" id="KW-0238">DNA-binding</keyword>
<gene>
    <name evidence="6" type="ORF">A6E14_10195</name>
</gene>
<evidence type="ECO:0000256" key="2">
    <source>
        <dbReference type="ARBA" id="ARBA00023015"/>
    </source>
</evidence>
<evidence type="ECO:0000256" key="1">
    <source>
        <dbReference type="ARBA" id="ARBA00009437"/>
    </source>
</evidence>
<keyword evidence="2" id="KW-0805">Transcription regulation</keyword>
<dbReference type="AlphaFoldDB" id="A0A1B9QZ67"/>
<dbReference type="Gene3D" id="1.10.10.10">
    <property type="entry name" value="Winged helix-like DNA-binding domain superfamily/Winged helix DNA-binding domain"/>
    <property type="match status" value="1"/>
</dbReference>
<feature type="domain" description="HTH lysR-type" evidence="5">
    <location>
        <begin position="1"/>
        <end position="57"/>
    </location>
</feature>
<name>A0A1B9QZ67_9VIBR</name>
<evidence type="ECO:0000313" key="7">
    <source>
        <dbReference type="Proteomes" id="UP000093173"/>
    </source>
</evidence>
<dbReference type="CDD" id="cd05466">
    <property type="entry name" value="PBP2_LTTR_substrate"/>
    <property type="match status" value="1"/>
</dbReference>
<dbReference type="Gene3D" id="3.40.190.290">
    <property type="match status" value="1"/>
</dbReference>
<dbReference type="PROSITE" id="PS50931">
    <property type="entry name" value="HTH_LYSR"/>
    <property type="match status" value="1"/>
</dbReference>
<dbReference type="InterPro" id="IPR005119">
    <property type="entry name" value="LysR_subst-bd"/>
</dbReference>